<reference evidence="2" key="1">
    <citation type="submission" date="2016-10" db="EMBL/GenBank/DDBJ databases">
        <authorList>
            <person name="Varghese N."/>
            <person name="Submissions S."/>
        </authorList>
    </citation>
    <scope>NUCLEOTIDE SEQUENCE [LARGE SCALE GENOMIC DNA]</scope>
    <source>
        <strain evidence="2">XBD2006</strain>
    </source>
</reference>
<gene>
    <name evidence="1" type="ORF">SAMN02910451_01448</name>
</gene>
<keyword evidence="2" id="KW-1185">Reference proteome</keyword>
<dbReference type="EMBL" id="FMUR01000008">
    <property type="protein sequence ID" value="SCY12299.1"/>
    <property type="molecule type" value="Genomic_DNA"/>
</dbReference>
<evidence type="ECO:0000313" key="2">
    <source>
        <dbReference type="Proteomes" id="UP000183047"/>
    </source>
</evidence>
<dbReference type="RefSeq" id="WP_143002106.1">
    <property type="nucleotide sequence ID" value="NZ_FMUR01000008.1"/>
</dbReference>
<name>A0A1G5DBS8_9FIRM</name>
<protein>
    <recommendedName>
        <fullName evidence="3">Transposase, YhgA-like</fullName>
    </recommendedName>
</protein>
<dbReference type="Proteomes" id="UP000183047">
    <property type="component" value="Unassembled WGS sequence"/>
</dbReference>
<accession>A0A1G5DBS8</accession>
<dbReference type="OrthoDB" id="9798384at2"/>
<proteinExistence type="predicted"/>
<organism evidence="1 2">
    <name type="scientific">Butyrivibrio hungatei</name>
    <dbReference type="NCBI Taxonomy" id="185008"/>
    <lineage>
        <taxon>Bacteria</taxon>
        <taxon>Bacillati</taxon>
        <taxon>Bacillota</taxon>
        <taxon>Clostridia</taxon>
        <taxon>Lachnospirales</taxon>
        <taxon>Lachnospiraceae</taxon>
        <taxon>Butyrivibrio</taxon>
    </lineage>
</organism>
<evidence type="ECO:0000313" key="1">
    <source>
        <dbReference type="EMBL" id="SCY12299.1"/>
    </source>
</evidence>
<dbReference type="AlphaFoldDB" id="A0A1G5DBS8"/>
<evidence type="ECO:0008006" key="3">
    <source>
        <dbReference type="Google" id="ProtNLM"/>
    </source>
</evidence>
<sequence length="316" mass="37111">MKIDNQKYKDTVFRKLFHDKRRLLELYNGVNHSNYDNPDDLEITTLEGNTFLNMKNDLSFIFDYELSLYEHQSSPCPNIPLRDLEYVASIYKKIIPTEETYKSHAISIPTPRFITFYNGTIKLEDEKIYKLSDLFAKKTDNPELELIVKVININEGHNKELMEDCKTLKEYSIFVSKVRKCIKEAKERNKEMNDIIDMNDITQKEVISSAISRAIDECISEDILKDFLLENKEEVVEMGVLGYSAERHLQVIQEESYEDGVKAGYDKGYDKCEKDITELYDWLFENNRASDVQKANKDSKYRKDLFDEYVASKKKN</sequence>